<feature type="domain" description="Acyl-CoA thioester hydrolase/bile acid-CoA amino acid N-acetyltransferase" evidence="5">
    <location>
        <begin position="41"/>
        <end position="165"/>
    </location>
</feature>
<dbReference type="EMBL" id="AAGW02049260">
    <property type="status" value="NOT_ANNOTATED_CDS"/>
    <property type="molecule type" value="Genomic_DNA"/>
</dbReference>
<evidence type="ECO:0000259" key="5">
    <source>
        <dbReference type="Pfam" id="PF04775"/>
    </source>
</evidence>
<dbReference type="PANTHER" id="PTHR10824:SF16">
    <property type="entry name" value="ACYL-COENZYME A THIOESTERASE 1-RELATED"/>
    <property type="match status" value="1"/>
</dbReference>
<dbReference type="HOGENOM" id="CLU_029849_4_0_1"/>
<dbReference type="GO" id="GO:0006631">
    <property type="term" value="P:fatty acid metabolic process"/>
    <property type="evidence" value="ECO:0007669"/>
    <property type="project" value="UniProtKB-KW"/>
</dbReference>
<evidence type="ECO:0000256" key="2">
    <source>
        <dbReference type="ARBA" id="ARBA00022832"/>
    </source>
</evidence>
<dbReference type="InterPro" id="IPR016662">
    <property type="entry name" value="Acyl-CoA_thioEstase_long-chain"/>
</dbReference>
<sequence length="446" mass="48539">MERGQARPTAHDSPKQGRLFVAQVGMAATVSVEPAGPCCWDEPVRIAVRGLAPEQPVTLRASLRDEKGALFRAHARYCADAGGQLDLARAPALGGSFAGLEPMGLLWALQPDRPFWRLTKRDVQTPLAVELEVLDGHAPEPGQLLARALLERRFLPPGVRRQPVRAGRVRATLFLPPGPGPFPGIVDMFGVGGGLLEYRACLLAGKGFAVMALAYYNYDDLPKSMDTLHLEYFEEAVNYLLSHPQVRGPGIGLLGHSKGGELALVMASFLKGITAAVIINGSIVNVGGTLRYKDVTLPPVGTNRSRIKMTKEGFADIVDALNSPLEGPDQKSLIPVERSECTFLFLVGQDDHNWKSEFYANEASKRLQAQGKAKPQIICYPETGHYIEPPYFPLCRASLHALVGGPVFWGGEPRAHAAAQVDAWQQLQTFFHKHLGGKERKVPAKL</sequence>
<dbReference type="Proteomes" id="UP000001811">
    <property type="component" value="Chromosome 20"/>
</dbReference>
<feature type="active site" description="Charge relay system" evidence="4">
    <location>
        <position position="257"/>
    </location>
</feature>
<protein>
    <submittedName>
        <fullName evidence="7">Acyl-CoA thioesterase 4</fullName>
    </submittedName>
</protein>
<dbReference type="AlphaFoldDB" id="G1SQ49"/>
<dbReference type="GO" id="GO:0047617">
    <property type="term" value="F:fatty acyl-CoA hydrolase activity"/>
    <property type="evidence" value="ECO:0007669"/>
    <property type="project" value="TreeGrafter"/>
</dbReference>
<dbReference type="SUPFAM" id="SSF53474">
    <property type="entry name" value="alpha/beta-Hydrolases"/>
    <property type="match status" value="1"/>
</dbReference>
<dbReference type="Gene3D" id="2.60.40.2240">
    <property type="entry name" value="Acyl-CoA thioester hydrolase/BAAT N-terminal domain"/>
    <property type="match status" value="1"/>
</dbReference>
<dbReference type="eggNOG" id="ENOG502QQ8Z">
    <property type="taxonomic scope" value="Eukaryota"/>
</dbReference>
<reference evidence="7" key="2">
    <citation type="submission" date="2025-08" db="UniProtKB">
        <authorList>
            <consortium name="Ensembl"/>
        </authorList>
    </citation>
    <scope>IDENTIFICATION</scope>
    <source>
        <strain evidence="7">Thorbecke</strain>
    </source>
</reference>
<accession>G1SQ49</accession>
<reference evidence="7 8" key="1">
    <citation type="journal article" date="2011" name="Nature">
        <title>A high-resolution map of human evolutionary constraint using 29 mammals.</title>
        <authorList>
            <person name="Lindblad-Toh K."/>
            <person name="Garber M."/>
            <person name="Zuk O."/>
            <person name="Lin M.F."/>
            <person name="Parker B.J."/>
            <person name="Washietl S."/>
            <person name="Kheradpour P."/>
            <person name="Ernst J."/>
            <person name="Jordan G."/>
            <person name="Mauceli E."/>
            <person name="Ward L.D."/>
            <person name="Lowe C.B."/>
            <person name="Holloway A.K."/>
            <person name="Clamp M."/>
            <person name="Gnerre S."/>
            <person name="Alfoldi J."/>
            <person name="Beal K."/>
            <person name="Chang J."/>
            <person name="Clawson H."/>
            <person name="Cuff J."/>
            <person name="Di Palma F."/>
            <person name="Fitzgerald S."/>
            <person name="Flicek P."/>
            <person name="Guttman M."/>
            <person name="Hubisz M.J."/>
            <person name="Jaffe D.B."/>
            <person name="Jungreis I."/>
            <person name="Kent W.J."/>
            <person name="Kostka D."/>
            <person name="Lara M."/>
            <person name="Martins A.L."/>
            <person name="Massingham T."/>
            <person name="Moltke I."/>
            <person name="Raney B.J."/>
            <person name="Rasmussen M.D."/>
            <person name="Robinson J."/>
            <person name="Stark A."/>
            <person name="Vilella A.J."/>
            <person name="Wen J."/>
            <person name="Xie X."/>
            <person name="Zody M.C."/>
            <person name="Baldwin J."/>
            <person name="Bloom T."/>
            <person name="Chin C.W."/>
            <person name="Heiman D."/>
            <person name="Nicol R."/>
            <person name="Nusbaum C."/>
            <person name="Young S."/>
            <person name="Wilkinson J."/>
            <person name="Worley K.C."/>
            <person name="Kovar C.L."/>
            <person name="Muzny D.M."/>
            <person name="Gibbs R.A."/>
            <person name="Cree A."/>
            <person name="Dihn H.H."/>
            <person name="Fowler G."/>
            <person name="Jhangiani S."/>
            <person name="Joshi V."/>
            <person name="Lee S."/>
            <person name="Lewis L.R."/>
            <person name="Nazareth L.V."/>
            <person name="Okwuonu G."/>
            <person name="Santibanez J."/>
            <person name="Warren W.C."/>
            <person name="Mardis E.R."/>
            <person name="Weinstock G.M."/>
            <person name="Wilson R.K."/>
            <person name="Delehaunty K."/>
            <person name="Dooling D."/>
            <person name="Fronik C."/>
            <person name="Fulton L."/>
            <person name="Fulton B."/>
            <person name="Graves T."/>
            <person name="Minx P."/>
            <person name="Sodergren E."/>
            <person name="Birney E."/>
            <person name="Margulies E.H."/>
            <person name="Herrero J."/>
            <person name="Green E.D."/>
            <person name="Haussler D."/>
            <person name="Siepel A."/>
            <person name="Goldman N."/>
            <person name="Pollard K.S."/>
            <person name="Pedersen J.S."/>
            <person name="Lander E.S."/>
            <person name="Kellis M."/>
        </authorList>
    </citation>
    <scope>NUCLEOTIDE SEQUENCE [LARGE SCALE GENOMIC DNA]</scope>
    <source>
        <strain evidence="7 8">Thorbecke inbred</strain>
    </source>
</reference>
<dbReference type="ExpressionAtlas" id="G1SQ49">
    <property type="expression patterns" value="baseline"/>
</dbReference>
<gene>
    <name evidence="7" type="primary">LOC100344509</name>
</gene>
<name>G1SQ49_RABIT</name>
<dbReference type="InterPro" id="IPR014940">
    <property type="entry name" value="BAAT_C"/>
</dbReference>
<dbReference type="FunFam" id="2.60.40.2240:FF:000001">
    <property type="entry name" value="acyl-coenzyme A thioesterase 4"/>
    <property type="match status" value="1"/>
</dbReference>
<keyword evidence="8" id="KW-1185">Reference proteome</keyword>
<dbReference type="GeneTree" id="ENSGT01010000222336"/>
<dbReference type="Bgee" id="ENSOCUG00000022543">
    <property type="expression patterns" value="Expressed in liver and 17 other cell types or tissues"/>
</dbReference>
<evidence type="ECO:0000259" key="6">
    <source>
        <dbReference type="Pfam" id="PF08840"/>
    </source>
</evidence>
<keyword evidence="3" id="KW-0443">Lipid metabolism</keyword>
<feature type="active site" description="Charge relay system" evidence="4">
    <location>
        <position position="385"/>
    </location>
</feature>
<evidence type="ECO:0000256" key="3">
    <source>
        <dbReference type="ARBA" id="ARBA00023098"/>
    </source>
</evidence>
<dbReference type="PIRSF" id="PIRSF016521">
    <property type="entry name" value="Acyl-CoA_hydro"/>
    <property type="match status" value="1"/>
</dbReference>
<evidence type="ECO:0000313" key="8">
    <source>
        <dbReference type="Proteomes" id="UP000001811"/>
    </source>
</evidence>
<dbReference type="FunFam" id="3.40.50.1820:FF:000024">
    <property type="entry name" value="acyl-coenzyme A thioesterase 4"/>
    <property type="match status" value="1"/>
</dbReference>
<evidence type="ECO:0000256" key="1">
    <source>
        <dbReference type="ARBA" id="ARBA00006538"/>
    </source>
</evidence>
<reference evidence="7" key="3">
    <citation type="submission" date="2025-09" db="UniProtKB">
        <authorList>
            <consortium name="Ensembl"/>
        </authorList>
    </citation>
    <scope>IDENTIFICATION</scope>
    <source>
        <strain evidence="7">Thorbecke</strain>
    </source>
</reference>
<evidence type="ECO:0000256" key="4">
    <source>
        <dbReference type="PIRSR" id="PIRSR016521-1"/>
    </source>
</evidence>
<dbReference type="InterPro" id="IPR042490">
    <property type="entry name" value="Thio_Ohase/BAAT_N"/>
</dbReference>
<dbReference type="InterPro" id="IPR029058">
    <property type="entry name" value="AB_hydrolase_fold"/>
</dbReference>
<proteinExistence type="inferred from homology"/>
<dbReference type="GO" id="GO:0006637">
    <property type="term" value="P:acyl-CoA metabolic process"/>
    <property type="evidence" value="ECO:0007669"/>
    <property type="project" value="InterPro"/>
</dbReference>
<dbReference type="EMBL" id="AAGW02049262">
    <property type="status" value="NOT_ANNOTATED_CDS"/>
    <property type="molecule type" value="Genomic_DNA"/>
</dbReference>
<dbReference type="InterPro" id="IPR006862">
    <property type="entry name" value="Thio_Ohase/aa_AcTrfase"/>
</dbReference>
<dbReference type="Ensembl" id="ENSOCUT00000006010.4">
    <property type="protein sequence ID" value="ENSOCUP00000005204.4"/>
    <property type="gene ID" value="ENSOCUG00000022543.3"/>
</dbReference>
<dbReference type="Pfam" id="PF08840">
    <property type="entry name" value="BAAT_C"/>
    <property type="match status" value="1"/>
</dbReference>
<dbReference type="PANTHER" id="PTHR10824">
    <property type="entry name" value="ACYL-COENZYME A THIOESTERASE-RELATED"/>
    <property type="match status" value="1"/>
</dbReference>
<dbReference type="Pfam" id="PF04775">
    <property type="entry name" value="Bile_Hydr_Trans"/>
    <property type="match status" value="1"/>
</dbReference>
<organism evidence="7 8">
    <name type="scientific">Oryctolagus cuniculus</name>
    <name type="common">Rabbit</name>
    <dbReference type="NCBI Taxonomy" id="9986"/>
    <lineage>
        <taxon>Eukaryota</taxon>
        <taxon>Metazoa</taxon>
        <taxon>Chordata</taxon>
        <taxon>Craniata</taxon>
        <taxon>Vertebrata</taxon>
        <taxon>Euteleostomi</taxon>
        <taxon>Mammalia</taxon>
        <taxon>Eutheria</taxon>
        <taxon>Euarchontoglires</taxon>
        <taxon>Glires</taxon>
        <taxon>Lagomorpha</taxon>
        <taxon>Leporidae</taxon>
        <taxon>Oryctolagus</taxon>
    </lineage>
</organism>
<feature type="active site" description="Charge relay system" evidence="4">
    <location>
        <position position="351"/>
    </location>
</feature>
<dbReference type="EMBL" id="AAGW02049261">
    <property type="status" value="NOT_ANNOTATED_CDS"/>
    <property type="molecule type" value="Genomic_DNA"/>
</dbReference>
<feature type="domain" description="BAAT/Acyl-CoA thioester hydrolase C-terminal" evidence="6">
    <location>
        <begin position="229"/>
        <end position="436"/>
    </location>
</feature>
<evidence type="ECO:0000313" key="7">
    <source>
        <dbReference type="Ensembl" id="ENSOCUP00000005204.4"/>
    </source>
</evidence>
<dbReference type="Gene3D" id="3.40.50.1820">
    <property type="entry name" value="alpha/beta hydrolase"/>
    <property type="match status" value="1"/>
</dbReference>
<comment type="similarity">
    <text evidence="1">Belongs to the C/M/P thioester hydrolase family.</text>
</comment>
<keyword evidence="2" id="KW-0276">Fatty acid metabolism</keyword>